<evidence type="ECO:0000313" key="2">
    <source>
        <dbReference type="EMBL" id="MCO1655580.1"/>
    </source>
</evidence>
<dbReference type="EMBL" id="JAGSOV010000023">
    <property type="protein sequence ID" value="MCO1655580.1"/>
    <property type="molecule type" value="Genomic_DNA"/>
</dbReference>
<dbReference type="RefSeq" id="WP_252437465.1">
    <property type="nucleotide sequence ID" value="NZ_JAGSOV010000023.1"/>
</dbReference>
<proteinExistence type="predicted"/>
<reference evidence="2" key="1">
    <citation type="submission" date="2021-04" db="EMBL/GenBank/DDBJ databases">
        <title>Pseudonocardia sp. nov., isolated from sandy soil of mangrove forest.</title>
        <authorList>
            <person name="Zan Z."/>
            <person name="Huang R."/>
            <person name="Liu W."/>
        </authorList>
    </citation>
    <scope>NUCLEOTIDE SEQUENCE</scope>
    <source>
        <strain evidence="2">S2-4</strain>
    </source>
</reference>
<keyword evidence="3" id="KW-1185">Reference proteome</keyword>
<dbReference type="InterPro" id="IPR000157">
    <property type="entry name" value="TIR_dom"/>
</dbReference>
<dbReference type="Proteomes" id="UP001165283">
    <property type="component" value="Unassembled WGS sequence"/>
</dbReference>
<comment type="caution">
    <text evidence="2">The sequence shown here is derived from an EMBL/GenBank/DDBJ whole genome shotgun (WGS) entry which is preliminary data.</text>
</comment>
<protein>
    <submittedName>
        <fullName evidence="2">TIR domain-containing protein</fullName>
    </submittedName>
</protein>
<dbReference type="InterPro" id="IPR035897">
    <property type="entry name" value="Toll_tir_struct_dom_sf"/>
</dbReference>
<sequence>MSVSHAGRDQGWAEWIAWQLVRADVAVELACWDWQAGDDVGGVVDVAIRPRARPAAPA</sequence>
<dbReference type="Pfam" id="PF13676">
    <property type="entry name" value="TIR_2"/>
    <property type="match status" value="1"/>
</dbReference>
<gene>
    <name evidence="2" type="ORF">KDL28_11005</name>
</gene>
<organism evidence="2 3">
    <name type="scientific">Pseudonocardia humida</name>
    <dbReference type="NCBI Taxonomy" id="2800819"/>
    <lineage>
        <taxon>Bacteria</taxon>
        <taxon>Bacillati</taxon>
        <taxon>Actinomycetota</taxon>
        <taxon>Actinomycetes</taxon>
        <taxon>Pseudonocardiales</taxon>
        <taxon>Pseudonocardiaceae</taxon>
        <taxon>Pseudonocardia</taxon>
    </lineage>
</organism>
<feature type="domain" description="TIR" evidence="1">
    <location>
        <begin position="3"/>
        <end position="49"/>
    </location>
</feature>
<evidence type="ECO:0000259" key="1">
    <source>
        <dbReference type="Pfam" id="PF13676"/>
    </source>
</evidence>
<name>A0ABT0ZY34_9PSEU</name>
<accession>A0ABT0ZY34</accession>
<evidence type="ECO:0000313" key="3">
    <source>
        <dbReference type="Proteomes" id="UP001165283"/>
    </source>
</evidence>
<dbReference type="SUPFAM" id="SSF52200">
    <property type="entry name" value="Toll/Interleukin receptor TIR domain"/>
    <property type="match status" value="1"/>
</dbReference>